<gene>
    <name evidence="2" type="ORF">KSS94_06745</name>
</gene>
<feature type="domain" description="Knr4/Smi1-like" evidence="1">
    <location>
        <begin position="23"/>
        <end position="122"/>
    </location>
</feature>
<dbReference type="SMART" id="SM00860">
    <property type="entry name" value="SMI1_KNR4"/>
    <property type="match status" value="1"/>
</dbReference>
<dbReference type="EMBL" id="CP077076">
    <property type="protein sequence ID" value="QXH52821.1"/>
    <property type="molecule type" value="Genomic_DNA"/>
</dbReference>
<organism evidence="2 3">
    <name type="scientific">Pseudomonas fakonensis</name>
    <dbReference type="NCBI Taxonomy" id="2842355"/>
    <lineage>
        <taxon>Bacteria</taxon>
        <taxon>Pseudomonadati</taxon>
        <taxon>Pseudomonadota</taxon>
        <taxon>Gammaproteobacteria</taxon>
        <taxon>Pseudomonadales</taxon>
        <taxon>Pseudomonadaceae</taxon>
        <taxon>Pseudomonas</taxon>
    </lineage>
</organism>
<reference evidence="2" key="1">
    <citation type="journal article" date="2021" name="Microorganisms">
        <title>The Ever-Expanding Pseudomonas Genus: Description of 43 New Species and Partition of the Pseudomonas putida Group.</title>
        <authorList>
            <person name="Girard L."/>
            <person name="Lood C."/>
            <person name="Hofte M."/>
            <person name="Vandamme P."/>
            <person name="Rokni-Zadeh H."/>
            <person name="van Noort V."/>
            <person name="Lavigne R."/>
            <person name="De Mot R."/>
        </authorList>
    </citation>
    <scope>NUCLEOTIDE SEQUENCE</scope>
    <source>
        <strain evidence="2">COW40</strain>
    </source>
</reference>
<dbReference type="RefSeq" id="WP_217842247.1">
    <property type="nucleotide sequence ID" value="NZ_CP077076.1"/>
</dbReference>
<dbReference type="Pfam" id="PF09346">
    <property type="entry name" value="SMI1_KNR4"/>
    <property type="match status" value="1"/>
</dbReference>
<proteinExistence type="predicted"/>
<evidence type="ECO:0000313" key="2">
    <source>
        <dbReference type="EMBL" id="QXH52821.1"/>
    </source>
</evidence>
<name>A0ABX8N907_9PSED</name>
<evidence type="ECO:0000259" key="1">
    <source>
        <dbReference type="SMART" id="SM00860"/>
    </source>
</evidence>
<protein>
    <submittedName>
        <fullName evidence="2">SMI1/KNR4 family protein</fullName>
    </submittedName>
</protein>
<dbReference type="Proteomes" id="UP001046350">
    <property type="component" value="Chromosome"/>
</dbReference>
<keyword evidence="3" id="KW-1185">Reference proteome</keyword>
<accession>A0ABX8N907</accession>
<evidence type="ECO:0000313" key="3">
    <source>
        <dbReference type="Proteomes" id="UP001046350"/>
    </source>
</evidence>
<sequence>MNAELTGKLQQLFNEHPDLLGKPASDEQIHSAQQTLGITFHPDYVEFIKRFGGSFGGVGIHAFENGSLIGNETVTELTTDFRDCYDTSGLPELHDAFVISGDGSGNPILMNSQGQLYLYLHDEGEVELLAASLEALLTSSFP</sequence>
<dbReference type="InterPro" id="IPR018958">
    <property type="entry name" value="Knr4/Smi1-like_dom"/>
</dbReference>